<keyword evidence="5 13" id="KW-0349">Heme</keyword>
<evidence type="ECO:0000256" key="13">
    <source>
        <dbReference type="PIRSR" id="PIRSR602401-1"/>
    </source>
</evidence>
<comment type="cofactor">
    <cofactor evidence="1 13">
        <name>heme</name>
        <dbReference type="ChEBI" id="CHEBI:30413"/>
    </cofactor>
</comment>
<evidence type="ECO:0000256" key="11">
    <source>
        <dbReference type="ARBA" id="ARBA00023033"/>
    </source>
</evidence>
<evidence type="ECO:0000256" key="1">
    <source>
        <dbReference type="ARBA" id="ARBA00001971"/>
    </source>
</evidence>
<dbReference type="PRINTS" id="PR00463">
    <property type="entry name" value="EP450I"/>
</dbReference>
<dbReference type="GO" id="GO:0016020">
    <property type="term" value="C:membrane"/>
    <property type="evidence" value="ECO:0007669"/>
    <property type="project" value="UniProtKB-SubCell"/>
</dbReference>
<dbReference type="EMBL" id="JAUEPU010000002">
    <property type="protein sequence ID" value="KAK0505320.1"/>
    <property type="molecule type" value="Genomic_DNA"/>
</dbReference>
<comment type="caution">
    <text evidence="14">The sequence shown here is derived from an EMBL/GenBank/DDBJ whole genome shotgun (WGS) entry which is preliminary data.</text>
</comment>
<evidence type="ECO:0000313" key="14">
    <source>
        <dbReference type="EMBL" id="KAK0505320.1"/>
    </source>
</evidence>
<dbReference type="InterPro" id="IPR036396">
    <property type="entry name" value="Cyt_P450_sf"/>
</dbReference>
<dbReference type="InterPro" id="IPR050121">
    <property type="entry name" value="Cytochrome_P450_monoxygenase"/>
</dbReference>
<dbReference type="InterPro" id="IPR002401">
    <property type="entry name" value="Cyt_P450_E_grp-I"/>
</dbReference>
<keyword evidence="15" id="KW-1185">Reference proteome</keyword>
<accession>A0AA39V4I7</accession>
<dbReference type="InterPro" id="IPR001128">
    <property type="entry name" value="Cyt_P450"/>
</dbReference>
<dbReference type="SUPFAM" id="SSF48264">
    <property type="entry name" value="Cytochrome P450"/>
    <property type="match status" value="1"/>
</dbReference>
<reference evidence="14" key="1">
    <citation type="submission" date="2023-06" db="EMBL/GenBank/DDBJ databases">
        <authorList>
            <consortium name="Lawrence Berkeley National Laboratory"/>
            <person name="Ahrendt S."/>
            <person name="Sahu N."/>
            <person name="Indic B."/>
            <person name="Wong-Bajracharya J."/>
            <person name="Merenyi Z."/>
            <person name="Ke H.-M."/>
            <person name="Monk M."/>
            <person name="Kocsube S."/>
            <person name="Drula E."/>
            <person name="Lipzen A."/>
            <person name="Balint B."/>
            <person name="Henrissat B."/>
            <person name="Andreopoulos B."/>
            <person name="Martin F.M."/>
            <person name="Harder C.B."/>
            <person name="Rigling D."/>
            <person name="Ford K.L."/>
            <person name="Foster G.D."/>
            <person name="Pangilinan J."/>
            <person name="Papanicolaou A."/>
            <person name="Barry K."/>
            <person name="LaButti K."/>
            <person name="Viragh M."/>
            <person name="Koriabine M."/>
            <person name="Yan M."/>
            <person name="Riley R."/>
            <person name="Champramary S."/>
            <person name="Plett K.L."/>
            <person name="Tsai I.J."/>
            <person name="Slot J."/>
            <person name="Sipos G."/>
            <person name="Plett J."/>
            <person name="Nagy L.G."/>
            <person name="Grigoriev I.V."/>
        </authorList>
    </citation>
    <scope>NUCLEOTIDE SEQUENCE</scope>
    <source>
        <strain evidence="14">HWK02</strain>
    </source>
</reference>
<dbReference type="PANTHER" id="PTHR24305:SF166">
    <property type="entry name" value="CYTOCHROME P450 12A4, MITOCHONDRIAL-RELATED"/>
    <property type="match status" value="1"/>
</dbReference>
<evidence type="ECO:0000256" key="9">
    <source>
        <dbReference type="ARBA" id="ARBA00023002"/>
    </source>
</evidence>
<keyword evidence="9" id="KW-0560">Oxidoreductase</keyword>
<evidence type="ECO:0000256" key="3">
    <source>
        <dbReference type="ARBA" id="ARBA00004721"/>
    </source>
</evidence>
<comment type="pathway">
    <text evidence="3">Secondary metabolite biosynthesis; terpenoid biosynthesis.</text>
</comment>
<comment type="subcellular location">
    <subcellularLocation>
        <location evidence="2">Membrane</location>
    </subcellularLocation>
</comment>
<dbReference type="GO" id="GO:0004497">
    <property type="term" value="F:monooxygenase activity"/>
    <property type="evidence" value="ECO:0007669"/>
    <property type="project" value="UniProtKB-KW"/>
</dbReference>
<dbReference type="GO" id="GO:0005506">
    <property type="term" value="F:iron ion binding"/>
    <property type="evidence" value="ECO:0007669"/>
    <property type="project" value="InterPro"/>
</dbReference>
<keyword evidence="7 13" id="KW-0479">Metal-binding</keyword>
<evidence type="ECO:0000256" key="12">
    <source>
        <dbReference type="ARBA" id="ARBA00023136"/>
    </source>
</evidence>
<evidence type="ECO:0000256" key="4">
    <source>
        <dbReference type="ARBA" id="ARBA00010617"/>
    </source>
</evidence>
<evidence type="ECO:0000256" key="5">
    <source>
        <dbReference type="ARBA" id="ARBA00022617"/>
    </source>
</evidence>
<dbReference type="GO" id="GO:0016705">
    <property type="term" value="F:oxidoreductase activity, acting on paired donors, with incorporation or reduction of molecular oxygen"/>
    <property type="evidence" value="ECO:0007669"/>
    <property type="project" value="InterPro"/>
</dbReference>
<dbReference type="GO" id="GO:0020037">
    <property type="term" value="F:heme binding"/>
    <property type="evidence" value="ECO:0007669"/>
    <property type="project" value="InterPro"/>
</dbReference>
<name>A0AA39V4I7_9AGAR</name>
<dbReference type="Proteomes" id="UP001175228">
    <property type="component" value="Unassembled WGS sequence"/>
</dbReference>
<evidence type="ECO:0000313" key="15">
    <source>
        <dbReference type="Proteomes" id="UP001175228"/>
    </source>
</evidence>
<protein>
    <submittedName>
        <fullName evidence="14">Cytochrome P450</fullName>
    </submittedName>
</protein>
<organism evidence="14 15">
    <name type="scientific">Armillaria luteobubalina</name>
    <dbReference type="NCBI Taxonomy" id="153913"/>
    <lineage>
        <taxon>Eukaryota</taxon>
        <taxon>Fungi</taxon>
        <taxon>Dikarya</taxon>
        <taxon>Basidiomycota</taxon>
        <taxon>Agaricomycotina</taxon>
        <taxon>Agaricomycetes</taxon>
        <taxon>Agaricomycetidae</taxon>
        <taxon>Agaricales</taxon>
        <taxon>Marasmiineae</taxon>
        <taxon>Physalacriaceae</taxon>
        <taxon>Armillaria</taxon>
    </lineage>
</organism>
<dbReference type="CDD" id="cd11069">
    <property type="entry name" value="CYP_FUM15-like"/>
    <property type="match status" value="1"/>
</dbReference>
<evidence type="ECO:0000256" key="6">
    <source>
        <dbReference type="ARBA" id="ARBA00022692"/>
    </source>
</evidence>
<sequence>MASFLALSYILLLLATYLVYKQLRRISIGSVPGPPWKSWLYGNFPELLKGQAGEIHFKWQAQYGDIVRIRAALGEDRLLVSDPKVLQYIYQTSGYRFIKPRAELRRLLTGSGILLAEGDAHKRQRKVLLPGFGGPEAKYHVPMFFTHIGKMISKWKDLIESTPDEQSAVIDIPSWMSHATLDAIGEAAFDYQFGALDNSTNPLTVAYTNLLFDTFAVPTDNGALSLCLMDWLPNWVIRLFVEKAPIKRLEHARATHELTRQVAKQLLNEKYEALAVDKPKRDIMSLLVKANISENLKTRLDDEELLGQMSTIMFAGHETTANTLTWTFFELAKHREIQNRLRAEIREKERAVFSRGDTEFSVQDLDGMPYLTAVVKEVLRYHPVAYNIERLATRDDVLPLSKPVTLTTGKVVQEIAIPKGTLITASIAGYNRSRDVWGEDAHVFDPTRWIQGNMNKEVPVGVYGNLFSFAGGLRSCIGWRFAVLELHAFITEIVNNFEFSLTKESERIRREACGMMAPTVEGEVEKGSQLPLKVAVAPRG</sequence>
<gene>
    <name evidence="14" type="ORF">EDD18DRAFT_332739</name>
</gene>
<evidence type="ECO:0000256" key="10">
    <source>
        <dbReference type="ARBA" id="ARBA00023004"/>
    </source>
</evidence>
<evidence type="ECO:0000256" key="7">
    <source>
        <dbReference type="ARBA" id="ARBA00022723"/>
    </source>
</evidence>
<keyword evidence="12" id="KW-0472">Membrane</keyword>
<dbReference type="PANTHER" id="PTHR24305">
    <property type="entry name" value="CYTOCHROME P450"/>
    <property type="match status" value="1"/>
</dbReference>
<dbReference type="Gene3D" id="1.10.630.10">
    <property type="entry name" value="Cytochrome P450"/>
    <property type="match status" value="1"/>
</dbReference>
<dbReference type="AlphaFoldDB" id="A0AA39V4I7"/>
<feature type="binding site" description="axial binding residue" evidence="13">
    <location>
        <position position="476"/>
    </location>
    <ligand>
        <name>heme</name>
        <dbReference type="ChEBI" id="CHEBI:30413"/>
    </ligand>
    <ligandPart>
        <name>Fe</name>
        <dbReference type="ChEBI" id="CHEBI:18248"/>
    </ligandPart>
</feature>
<dbReference type="PRINTS" id="PR00385">
    <property type="entry name" value="P450"/>
</dbReference>
<evidence type="ECO:0000256" key="8">
    <source>
        <dbReference type="ARBA" id="ARBA00022989"/>
    </source>
</evidence>
<dbReference type="Pfam" id="PF00067">
    <property type="entry name" value="p450"/>
    <property type="match status" value="1"/>
</dbReference>
<keyword evidence="6" id="KW-0812">Transmembrane</keyword>
<proteinExistence type="inferred from homology"/>
<keyword evidence="11" id="KW-0503">Monooxygenase</keyword>
<keyword evidence="8" id="KW-1133">Transmembrane helix</keyword>
<evidence type="ECO:0000256" key="2">
    <source>
        <dbReference type="ARBA" id="ARBA00004370"/>
    </source>
</evidence>
<comment type="similarity">
    <text evidence="4">Belongs to the cytochrome P450 family.</text>
</comment>
<keyword evidence="10 13" id="KW-0408">Iron</keyword>